<dbReference type="eggNOG" id="ENOG502TDHE">
    <property type="taxonomic scope" value="Eukaryota"/>
</dbReference>
<accession>E4UT54</accession>
<dbReference type="InParanoid" id="E4UT54"/>
<sequence>MIAQDRSLHPNEARNVFDARICPGPCLGLTLTLLSIKGRASVTWRYERKLYGNFYPPKRRNLAAKKIRYLWGKGRVRIPSPPAGTKYHQLGSVATVLPVFVLASKVAEKTGSRSTGRGPREKDHECCTSPGAYCWSPSYLAGGRTKNAS</sequence>
<name>E4UT54_ARTGP</name>
<organism evidence="2">
    <name type="scientific">Arthroderma gypseum (strain ATCC MYA-4604 / CBS 118893)</name>
    <name type="common">Microsporum gypseum</name>
    <dbReference type="NCBI Taxonomy" id="535722"/>
    <lineage>
        <taxon>Eukaryota</taxon>
        <taxon>Fungi</taxon>
        <taxon>Dikarya</taxon>
        <taxon>Ascomycota</taxon>
        <taxon>Pezizomycotina</taxon>
        <taxon>Eurotiomycetes</taxon>
        <taxon>Eurotiomycetidae</taxon>
        <taxon>Onygenales</taxon>
        <taxon>Arthrodermataceae</taxon>
        <taxon>Nannizzia</taxon>
    </lineage>
</organism>
<dbReference type="AlphaFoldDB" id="E4UT54"/>
<dbReference type="RefSeq" id="XP_003174280.1">
    <property type="nucleotide sequence ID" value="XM_003174232.1"/>
</dbReference>
<dbReference type="GeneID" id="10029572"/>
<reference evidence="2" key="1">
    <citation type="journal article" date="2012" name="MBio">
        <title>Comparative genome analysis of Trichophyton rubrum and related dermatophytes reveals candidate genes involved in infection.</title>
        <authorList>
            <person name="Martinez D.A."/>
            <person name="Oliver B.G."/>
            <person name="Graeser Y."/>
            <person name="Goldberg J.M."/>
            <person name="Li W."/>
            <person name="Martinez-Rossi N.M."/>
            <person name="Monod M."/>
            <person name="Shelest E."/>
            <person name="Barton R.C."/>
            <person name="Birch E."/>
            <person name="Brakhage A.A."/>
            <person name="Chen Z."/>
            <person name="Gurr S.J."/>
            <person name="Heiman D."/>
            <person name="Heitman J."/>
            <person name="Kosti I."/>
            <person name="Rossi A."/>
            <person name="Saif S."/>
            <person name="Samalova M."/>
            <person name="Saunders C.W."/>
            <person name="Shea T."/>
            <person name="Summerbell R.C."/>
            <person name="Xu J."/>
            <person name="Young S."/>
            <person name="Zeng Q."/>
            <person name="Birren B.W."/>
            <person name="Cuomo C.A."/>
            <person name="White T.C."/>
        </authorList>
    </citation>
    <scope>NUCLEOTIDE SEQUENCE [LARGE SCALE GENOMIC DNA]</scope>
    <source>
        <strain evidence="2">ATCC MYA-4604 / CBS 118893</strain>
    </source>
</reference>
<dbReference type="VEuPathDB" id="FungiDB:MGYG_04457"/>
<evidence type="ECO:0000313" key="1">
    <source>
        <dbReference type="EMBL" id="EFR01450.1"/>
    </source>
</evidence>
<dbReference type="EMBL" id="DS989824">
    <property type="protein sequence ID" value="EFR01450.1"/>
    <property type="molecule type" value="Genomic_DNA"/>
</dbReference>
<evidence type="ECO:0000313" key="2">
    <source>
        <dbReference type="Proteomes" id="UP000002669"/>
    </source>
</evidence>
<proteinExistence type="predicted"/>
<keyword evidence="2" id="KW-1185">Reference proteome</keyword>
<protein>
    <submittedName>
        <fullName evidence="1">Uncharacterized protein</fullName>
    </submittedName>
</protein>
<dbReference type="Proteomes" id="UP000002669">
    <property type="component" value="Unassembled WGS sequence"/>
</dbReference>
<dbReference type="HOGENOM" id="CLU_1749170_0_0_1"/>
<gene>
    <name evidence="1" type="ORF">MGYG_04457</name>
</gene>